<sequence length="489" mass="54086">MKVAFVTPELHSLVRRTNLASVAQDLARALRSANADCRVFMPNTKDVEQDKLTDLERIATVPVDSPQGRVVFDVLRGHLDGLPVFLFDQAQLFGGRHPYGDENGPHEDNWKRYALFSRAVLASFPSLDFPADVIHGLDWTFGTLPLFHQLHYLGRDTGLAAERAGTFFSIHNLAMQGSFEREILPRMGVPHEYFRLVDGVELAGKVNFLKTGAEFATVIGTHSPTHALKIQEQDRGYGLEDTFQRRKKELIGIHNGVDYASWNPSTDRLLAAPFSAKAGAAGKAKCKADLQKSLLLDGSDKTLLACHIGRWDADSGFDLLAEVLALVLEHDVELVAMGAGGEDITRRLRTIEGTFVGRVRIIEGYDAAAAHRLLAGSDVLLMPSHYQPANPLFAIALRYGVLPIVYTESGLEDTMPDAETAKDGLSFHFDPYTGDGLLATVLRAAQLHKDGPAWDKLVARALSQDYSWERTAADYLKAYRRVTRRIRGR</sequence>
<dbReference type="EMBL" id="CP036287">
    <property type="protein sequence ID" value="QDU69286.1"/>
    <property type="molecule type" value="Genomic_DNA"/>
</dbReference>
<dbReference type="PANTHER" id="PTHR45825">
    <property type="entry name" value="GRANULE-BOUND STARCH SYNTHASE 1, CHLOROPLASTIC/AMYLOPLASTIC"/>
    <property type="match status" value="1"/>
</dbReference>
<dbReference type="EC" id="2.4.1.21" evidence="6"/>
<dbReference type="InterPro" id="IPR013534">
    <property type="entry name" value="Starch_synth_cat_dom"/>
</dbReference>
<organism evidence="8 9">
    <name type="scientific">Engelhardtia mirabilis</name>
    <dbReference type="NCBI Taxonomy" id="2528011"/>
    <lineage>
        <taxon>Bacteria</taxon>
        <taxon>Pseudomonadati</taxon>
        <taxon>Planctomycetota</taxon>
        <taxon>Planctomycetia</taxon>
        <taxon>Planctomycetia incertae sedis</taxon>
        <taxon>Engelhardtia</taxon>
    </lineage>
</organism>
<evidence type="ECO:0000259" key="7">
    <source>
        <dbReference type="Pfam" id="PF08323"/>
    </source>
</evidence>
<comment type="function">
    <text evidence="6">Synthesizes alpha-1,4-glucan chains using ADP-glucose.</text>
</comment>
<dbReference type="GO" id="GO:0009011">
    <property type="term" value="F:alpha-1,4-glucan glucosyltransferase (ADP-glucose donor) activity"/>
    <property type="evidence" value="ECO:0007669"/>
    <property type="project" value="UniProtKB-UniRule"/>
</dbReference>
<proteinExistence type="inferred from homology"/>
<evidence type="ECO:0000313" key="8">
    <source>
        <dbReference type="EMBL" id="QDU69286.1"/>
    </source>
</evidence>
<evidence type="ECO:0000256" key="6">
    <source>
        <dbReference type="HAMAP-Rule" id="MF_00484"/>
    </source>
</evidence>
<dbReference type="GO" id="GO:0005829">
    <property type="term" value="C:cytosol"/>
    <property type="evidence" value="ECO:0007669"/>
    <property type="project" value="TreeGrafter"/>
</dbReference>
<gene>
    <name evidence="6 8" type="primary">glgA</name>
    <name evidence="8" type="ORF">Pla133_44050</name>
</gene>
<dbReference type="AlphaFoldDB" id="A0A518BQQ0"/>
<dbReference type="NCBIfam" id="TIGR02095">
    <property type="entry name" value="glgA"/>
    <property type="match status" value="1"/>
</dbReference>
<feature type="binding site" evidence="6">
    <location>
        <position position="15"/>
    </location>
    <ligand>
        <name>ADP-alpha-D-glucose</name>
        <dbReference type="ChEBI" id="CHEBI:57498"/>
    </ligand>
</feature>
<evidence type="ECO:0000256" key="2">
    <source>
        <dbReference type="ARBA" id="ARBA00010281"/>
    </source>
</evidence>
<evidence type="ECO:0000256" key="3">
    <source>
        <dbReference type="ARBA" id="ARBA00022676"/>
    </source>
</evidence>
<name>A0A518BQQ0_9BACT</name>
<dbReference type="Gene3D" id="3.40.50.2000">
    <property type="entry name" value="Glycogen Phosphorylase B"/>
    <property type="match status" value="2"/>
</dbReference>
<accession>A0A518BQQ0</accession>
<evidence type="ECO:0000256" key="4">
    <source>
        <dbReference type="ARBA" id="ARBA00022679"/>
    </source>
</evidence>
<protein>
    <recommendedName>
        <fullName evidence="6">Glycogen synthase</fullName>
        <ecNumber evidence="6">2.4.1.21</ecNumber>
    </recommendedName>
    <alternativeName>
        <fullName evidence="6">Starch [bacterial glycogen] synthase</fullName>
    </alternativeName>
</protein>
<keyword evidence="3 6" id="KW-0328">Glycosyltransferase</keyword>
<keyword evidence="5 6" id="KW-0320">Glycogen biosynthesis</keyword>
<dbReference type="Proteomes" id="UP000316921">
    <property type="component" value="Chromosome"/>
</dbReference>
<keyword evidence="9" id="KW-1185">Reference proteome</keyword>
<dbReference type="PANTHER" id="PTHR45825:SF11">
    <property type="entry name" value="ALPHA AMYLASE DOMAIN-CONTAINING PROTEIN"/>
    <property type="match status" value="1"/>
</dbReference>
<evidence type="ECO:0000256" key="1">
    <source>
        <dbReference type="ARBA" id="ARBA00001478"/>
    </source>
</evidence>
<keyword evidence="4 6" id="KW-0808">Transferase</keyword>
<evidence type="ECO:0000256" key="5">
    <source>
        <dbReference type="ARBA" id="ARBA00023056"/>
    </source>
</evidence>
<dbReference type="GO" id="GO:0004373">
    <property type="term" value="F:alpha-1,4-glucan glucosyltransferase (UDP-glucose donor) activity"/>
    <property type="evidence" value="ECO:0007669"/>
    <property type="project" value="InterPro"/>
</dbReference>
<comment type="catalytic activity">
    <reaction evidence="1 6">
        <text>[(1-&gt;4)-alpha-D-glucosyl](n) + ADP-alpha-D-glucose = [(1-&gt;4)-alpha-D-glucosyl](n+1) + ADP + H(+)</text>
        <dbReference type="Rhea" id="RHEA:18189"/>
        <dbReference type="Rhea" id="RHEA-COMP:9584"/>
        <dbReference type="Rhea" id="RHEA-COMP:9587"/>
        <dbReference type="ChEBI" id="CHEBI:15378"/>
        <dbReference type="ChEBI" id="CHEBI:15444"/>
        <dbReference type="ChEBI" id="CHEBI:57498"/>
        <dbReference type="ChEBI" id="CHEBI:456216"/>
        <dbReference type="EC" id="2.4.1.21"/>
    </reaction>
</comment>
<comment type="similarity">
    <text evidence="2 6">Belongs to the glycosyltransferase 1 family. Bacterial/plant glycogen synthase subfamily.</text>
</comment>
<reference evidence="8 9" key="1">
    <citation type="submission" date="2019-02" db="EMBL/GenBank/DDBJ databases">
        <title>Deep-cultivation of Planctomycetes and their phenomic and genomic characterization uncovers novel biology.</title>
        <authorList>
            <person name="Wiegand S."/>
            <person name="Jogler M."/>
            <person name="Boedeker C."/>
            <person name="Pinto D."/>
            <person name="Vollmers J."/>
            <person name="Rivas-Marin E."/>
            <person name="Kohn T."/>
            <person name="Peeters S.H."/>
            <person name="Heuer A."/>
            <person name="Rast P."/>
            <person name="Oberbeckmann S."/>
            <person name="Bunk B."/>
            <person name="Jeske O."/>
            <person name="Meyerdierks A."/>
            <person name="Storesund J.E."/>
            <person name="Kallscheuer N."/>
            <person name="Luecker S."/>
            <person name="Lage O.M."/>
            <person name="Pohl T."/>
            <person name="Merkel B.J."/>
            <person name="Hornburger P."/>
            <person name="Mueller R.-W."/>
            <person name="Bruemmer F."/>
            <person name="Labrenz M."/>
            <person name="Spormann A.M."/>
            <person name="Op den Camp H."/>
            <person name="Overmann J."/>
            <person name="Amann R."/>
            <person name="Jetten M.S.M."/>
            <person name="Mascher T."/>
            <person name="Medema M.H."/>
            <person name="Devos D.P."/>
            <person name="Kaster A.-K."/>
            <person name="Ovreas L."/>
            <person name="Rohde M."/>
            <person name="Galperin M.Y."/>
            <person name="Jogler C."/>
        </authorList>
    </citation>
    <scope>NUCLEOTIDE SEQUENCE [LARGE SCALE GENOMIC DNA]</scope>
    <source>
        <strain evidence="8 9">Pla133</strain>
    </source>
</reference>
<feature type="domain" description="Starch synthase catalytic" evidence="7">
    <location>
        <begin position="2"/>
        <end position="244"/>
    </location>
</feature>
<dbReference type="KEGG" id="pbap:Pla133_44050"/>
<evidence type="ECO:0000313" key="9">
    <source>
        <dbReference type="Proteomes" id="UP000316921"/>
    </source>
</evidence>
<comment type="pathway">
    <text evidence="6">Glycan biosynthesis; glycogen biosynthesis.</text>
</comment>
<dbReference type="InterPro" id="IPR011835">
    <property type="entry name" value="GS/SS"/>
</dbReference>
<dbReference type="SUPFAM" id="SSF53756">
    <property type="entry name" value="UDP-Glycosyltransferase/glycogen phosphorylase"/>
    <property type="match status" value="1"/>
</dbReference>
<dbReference type="Pfam" id="PF13692">
    <property type="entry name" value="Glyco_trans_1_4"/>
    <property type="match status" value="1"/>
</dbReference>
<dbReference type="RefSeq" id="WP_145069052.1">
    <property type="nucleotide sequence ID" value="NZ_CP036287.1"/>
</dbReference>
<dbReference type="GO" id="GO:0005978">
    <property type="term" value="P:glycogen biosynthetic process"/>
    <property type="evidence" value="ECO:0007669"/>
    <property type="project" value="UniProtKB-UniRule"/>
</dbReference>
<dbReference type="Pfam" id="PF08323">
    <property type="entry name" value="Glyco_transf_5"/>
    <property type="match status" value="1"/>
</dbReference>
<dbReference type="HAMAP" id="MF_00484">
    <property type="entry name" value="Glycogen_synth"/>
    <property type="match status" value="1"/>
</dbReference>
<dbReference type="UniPathway" id="UPA00164"/>